<keyword evidence="1" id="KW-0472">Membrane</keyword>
<dbReference type="Proteomes" id="UP000230859">
    <property type="component" value="Unassembled WGS sequence"/>
</dbReference>
<organism evidence="2 3">
    <name type="scientific">Candidatus Abzuiibacterium crystallinum</name>
    <dbReference type="NCBI Taxonomy" id="1974748"/>
    <lineage>
        <taxon>Bacteria</taxon>
        <taxon>Pseudomonadati</taxon>
        <taxon>Candidatus Omnitrophota</taxon>
        <taxon>Candidatus Abzuiibacterium</taxon>
    </lineage>
</organism>
<evidence type="ECO:0000313" key="2">
    <source>
        <dbReference type="EMBL" id="PIQ86159.1"/>
    </source>
</evidence>
<accession>A0A2H0LP08</accession>
<protein>
    <recommendedName>
        <fullName evidence="4">Type II secretion system protein GspC N-terminal domain-containing protein</fullName>
    </recommendedName>
</protein>
<evidence type="ECO:0000256" key="1">
    <source>
        <dbReference type="SAM" id="Phobius"/>
    </source>
</evidence>
<feature type="transmembrane region" description="Helical" evidence="1">
    <location>
        <begin position="20"/>
        <end position="41"/>
    </location>
</feature>
<comment type="caution">
    <text evidence="2">The sequence shown here is derived from an EMBL/GenBank/DDBJ whole genome shotgun (WGS) entry which is preliminary data.</text>
</comment>
<dbReference type="AlphaFoldDB" id="A0A2H0LP08"/>
<reference evidence="2 3" key="1">
    <citation type="submission" date="2017-09" db="EMBL/GenBank/DDBJ databases">
        <title>Depth-based differentiation of microbial function through sediment-hosted aquifers and enrichment of novel symbionts in the deep terrestrial subsurface.</title>
        <authorList>
            <person name="Probst A.J."/>
            <person name="Ladd B."/>
            <person name="Jarett J.K."/>
            <person name="Geller-Mcgrath D.E."/>
            <person name="Sieber C.M."/>
            <person name="Emerson J.B."/>
            <person name="Anantharaman K."/>
            <person name="Thomas B.C."/>
            <person name="Malmstrom R."/>
            <person name="Stieglmeier M."/>
            <person name="Klingl A."/>
            <person name="Woyke T."/>
            <person name="Ryan C.M."/>
            <person name="Banfield J.F."/>
        </authorList>
    </citation>
    <scope>NUCLEOTIDE SEQUENCE [LARGE SCALE GENOMIC DNA]</scope>
    <source>
        <strain evidence="2">CG11_big_fil_rev_8_21_14_0_20_45_26</strain>
    </source>
</reference>
<evidence type="ECO:0008006" key="4">
    <source>
        <dbReference type="Google" id="ProtNLM"/>
    </source>
</evidence>
<keyword evidence="1" id="KW-0812">Transmembrane</keyword>
<keyword evidence="1" id="KW-1133">Transmembrane helix</keyword>
<proteinExistence type="predicted"/>
<evidence type="ECO:0000313" key="3">
    <source>
        <dbReference type="Proteomes" id="UP000230859"/>
    </source>
</evidence>
<gene>
    <name evidence="2" type="ORF">COV74_05625</name>
</gene>
<name>A0A2H0LP08_9BACT</name>
<sequence length="167" mass="18066">MALSMGSPSSTGQNSAWPLWLSYVMYALSLAVGVYTIFLMVTTPFYVRQQLNVLPHSNLPSIDSLPVLKDVNAYRALLEQHPLFGIKTKEVAAPARSACDEFQQKFVLSGIITGGQSEALFTSKVGDRTHFSHVGESIGGVTIEAIQSQSILISCSGKQVEILMEGT</sequence>
<dbReference type="EMBL" id="PCVY01000049">
    <property type="protein sequence ID" value="PIQ86159.1"/>
    <property type="molecule type" value="Genomic_DNA"/>
</dbReference>